<dbReference type="PANTHER" id="PTHR23252">
    <property type="entry name" value="INTIMAL THICKNESS RECEPTOR-RELATED"/>
    <property type="match status" value="1"/>
</dbReference>
<feature type="transmembrane region" description="Helical" evidence="2">
    <location>
        <begin position="690"/>
        <end position="710"/>
    </location>
</feature>
<dbReference type="PANTHER" id="PTHR23252:SF24">
    <property type="entry name" value="TRANSMEMBRANE PROTEIN 145"/>
    <property type="match status" value="1"/>
</dbReference>
<protein>
    <submittedName>
        <fullName evidence="7">Integral membrane protein GPR180</fullName>
    </submittedName>
</protein>
<name>A0A9P1BXC4_9DINO</name>
<feature type="transmembrane region" description="Helical" evidence="2">
    <location>
        <begin position="557"/>
        <end position="577"/>
    </location>
</feature>
<dbReference type="EMBL" id="CAMXCT020000635">
    <property type="protein sequence ID" value="CAL1134827.1"/>
    <property type="molecule type" value="Genomic_DNA"/>
</dbReference>
<feature type="transmembrane region" description="Helical" evidence="2">
    <location>
        <begin position="54"/>
        <end position="71"/>
    </location>
</feature>
<feature type="transmembrane region" description="Helical" evidence="2">
    <location>
        <begin position="293"/>
        <end position="314"/>
    </location>
</feature>
<dbReference type="Proteomes" id="UP001152797">
    <property type="component" value="Unassembled WGS sequence"/>
</dbReference>
<evidence type="ECO:0000256" key="1">
    <source>
        <dbReference type="SAM" id="MobiDB-lite"/>
    </source>
</evidence>
<dbReference type="Pfam" id="PF06549">
    <property type="entry name" value="DUF1118"/>
    <property type="match status" value="1"/>
</dbReference>
<feature type="transmembrane region" description="Helical" evidence="2">
    <location>
        <begin position="662"/>
        <end position="684"/>
    </location>
</feature>
<feature type="domain" description="GPR180/TMEM145 transmembrane" evidence="4">
    <location>
        <begin position="490"/>
        <end position="697"/>
    </location>
</feature>
<dbReference type="OrthoDB" id="429400at2759"/>
<sequence>MTRRPVLPACLAIAAGLACINGLCQAFVATPGPSGAAMSVRPASSSKSTKQSDFAGITCGMATSVAVAAIASRASRVMVRANQGSPSLIQVLEQKKLLSTLENLRLLSAAENAGVKVDTVEELGLLTFAERLGLLSLAENVLTNGTTPFLMLAGSGVLGLLSLTAASLSEGSFLQYFIAGALGAPALVLAVAALVILVVFGGARRTRNIDVDEKVVEYGPKGFNYSSGTRSRSLLETVEQKRLLSFLEENRLLSLAGSLVNRPLTLTENLRVLSTLEKAGILSQVESLAAQRYGGVPFGLGGFAILAAAVFAAFTLPNGLVPALLLALPGLVLVIIGVAIGLVKPPLLGSSGWRFGWNEQSAEHEERKLSHIFRAVRLATSQNALQPRLETYLDEDWDTVLNMKDACSRKSKARKSTNMSVPSDGQWSKLFTGQVRNMVRSHVWYFVLVDCSALQDSVKFEYEISQLNQGQSHFSVETRWTLPSNILSLLCFVLFCGLFAKRCLAEMSSVGRLHTVIWALAAVIAMQLLAQSLHALHLWRYSYNGSGIKIFEATAEIMFILSQLVQSTLLILIGYGYTLMPVDVQPGTVLLIFSISAVIHIILVLLTKAEDSADKFHDYDGLAGKMLLGFRLAAFVIFLWCLKSTIRGAPFRIRNLLTKFGFIGTLYFVGPPCLVLLVLVFAPYWRPPLLNTSLMFLQIGTAWWLHNLFLSRGEYFKVSELNSSSLPGGTPRSPRDSPYSPKRD</sequence>
<evidence type="ECO:0000313" key="7">
    <source>
        <dbReference type="EMBL" id="CAL4768764.1"/>
    </source>
</evidence>
<feature type="region of interest" description="Disordered" evidence="1">
    <location>
        <begin position="723"/>
        <end position="744"/>
    </location>
</feature>
<dbReference type="GO" id="GO:0007186">
    <property type="term" value="P:G protein-coupled receptor signaling pathway"/>
    <property type="evidence" value="ECO:0007669"/>
    <property type="project" value="InterPro"/>
</dbReference>
<feature type="transmembrane region" description="Helical" evidence="2">
    <location>
        <begin position="320"/>
        <end position="343"/>
    </location>
</feature>
<keyword evidence="8" id="KW-1185">Reference proteome</keyword>
<evidence type="ECO:0000313" key="8">
    <source>
        <dbReference type="Proteomes" id="UP001152797"/>
    </source>
</evidence>
<proteinExistence type="predicted"/>
<evidence type="ECO:0000256" key="3">
    <source>
        <dbReference type="SAM" id="SignalP"/>
    </source>
</evidence>
<dbReference type="GO" id="GO:0019236">
    <property type="term" value="P:response to pheromone"/>
    <property type="evidence" value="ECO:0007669"/>
    <property type="project" value="InterPro"/>
</dbReference>
<dbReference type="EMBL" id="CAMXCT030000635">
    <property type="protein sequence ID" value="CAL4768764.1"/>
    <property type="molecule type" value="Genomic_DNA"/>
</dbReference>
<accession>A0A9P1BXC4</accession>
<evidence type="ECO:0000313" key="6">
    <source>
        <dbReference type="EMBL" id="CAL1134827.1"/>
    </source>
</evidence>
<dbReference type="InterPro" id="IPR019336">
    <property type="entry name" value="GPR180/TMEM145_TM"/>
</dbReference>
<keyword evidence="2" id="KW-0472">Membrane</keyword>
<dbReference type="PROSITE" id="PS51257">
    <property type="entry name" value="PROKAR_LIPOPROTEIN"/>
    <property type="match status" value="1"/>
</dbReference>
<dbReference type="EMBL" id="CAMXCT010000635">
    <property type="protein sequence ID" value="CAI3981452.1"/>
    <property type="molecule type" value="Genomic_DNA"/>
</dbReference>
<feature type="transmembrane region" description="Helical" evidence="2">
    <location>
        <begin position="589"/>
        <end position="606"/>
    </location>
</feature>
<reference evidence="6" key="2">
    <citation type="submission" date="2024-04" db="EMBL/GenBank/DDBJ databases">
        <authorList>
            <person name="Chen Y."/>
            <person name="Shah S."/>
            <person name="Dougan E. K."/>
            <person name="Thang M."/>
            <person name="Chan C."/>
        </authorList>
    </citation>
    <scope>NUCLEOTIDE SEQUENCE [LARGE SCALE GENOMIC DNA]</scope>
</reference>
<keyword evidence="3" id="KW-0732">Signal</keyword>
<keyword evidence="2" id="KW-1133">Transmembrane helix</keyword>
<feature type="transmembrane region" description="Helical" evidence="2">
    <location>
        <begin position="149"/>
        <end position="168"/>
    </location>
</feature>
<feature type="transmembrane region" description="Helical" evidence="2">
    <location>
        <begin position="174"/>
        <end position="200"/>
    </location>
</feature>
<comment type="caution">
    <text evidence="5">The sequence shown here is derived from an EMBL/GenBank/DDBJ whole genome shotgun (WGS) entry which is preliminary data.</text>
</comment>
<dbReference type="InterPro" id="IPR009500">
    <property type="entry name" value="DUF1118"/>
</dbReference>
<evidence type="ECO:0000313" key="5">
    <source>
        <dbReference type="EMBL" id="CAI3981452.1"/>
    </source>
</evidence>
<feature type="transmembrane region" description="Helical" evidence="2">
    <location>
        <begin position="626"/>
        <end position="642"/>
    </location>
</feature>
<feature type="chain" id="PRO_5043269892" evidence="3">
    <location>
        <begin position="27"/>
        <end position="744"/>
    </location>
</feature>
<feature type="transmembrane region" description="Helical" evidence="2">
    <location>
        <begin position="516"/>
        <end position="537"/>
    </location>
</feature>
<evidence type="ECO:0000259" key="4">
    <source>
        <dbReference type="Pfam" id="PF10192"/>
    </source>
</evidence>
<dbReference type="Pfam" id="PF10192">
    <property type="entry name" value="GPR180-TMEM145_TM"/>
    <property type="match status" value="1"/>
</dbReference>
<dbReference type="AlphaFoldDB" id="A0A9P1BXC4"/>
<evidence type="ECO:0000256" key="2">
    <source>
        <dbReference type="SAM" id="Phobius"/>
    </source>
</evidence>
<reference evidence="5" key="1">
    <citation type="submission" date="2022-10" db="EMBL/GenBank/DDBJ databases">
        <authorList>
            <person name="Chen Y."/>
            <person name="Dougan E. K."/>
            <person name="Chan C."/>
            <person name="Rhodes N."/>
            <person name="Thang M."/>
        </authorList>
    </citation>
    <scope>NUCLEOTIDE SEQUENCE</scope>
</reference>
<feature type="signal peptide" evidence="3">
    <location>
        <begin position="1"/>
        <end position="26"/>
    </location>
</feature>
<organism evidence="5">
    <name type="scientific">Cladocopium goreaui</name>
    <dbReference type="NCBI Taxonomy" id="2562237"/>
    <lineage>
        <taxon>Eukaryota</taxon>
        <taxon>Sar</taxon>
        <taxon>Alveolata</taxon>
        <taxon>Dinophyceae</taxon>
        <taxon>Suessiales</taxon>
        <taxon>Symbiodiniaceae</taxon>
        <taxon>Cladocopium</taxon>
    </lineage>
</organism>
<keyword evidence="2" id="KW-0812">Transmembrane</keyword>
<feature type="transmembrane region" description="Helical" evidence="2">
    <location>
        <begin position="482"/>
        <end position="504"/>
    </location>
</feature>
<gene>
    <name evidence="5" type="ORF">C1SCF055_LOCUS9235</name>
</gene>
<dbReference type="InterPro" id="IPR047831">
    <property type="entry name" value="GPR180/TMEM145"/>
</dbReference>